<dbReference type="PROSITE" id="PS51257">
    <property type="entry name" value="PROKAR_LIPOPROTEIN"/>
    <property type="match status" value="1"/>
</dbReference>
<dbReference type="CDD" id="cd13611">
    <property type="entry name" value="PBP2_YehZ"/>
    <property type="match status" value="1"/>
</dbReference>
<name>A0A0N9I179_9PSEU</name>
<proteinExistence type="predicted"/>
<sequence length="324" mass="34682">MHITRRTMAAALALVMAATVATGCTIETAPDKTAVGAGSIKKIDSLAGAKIRVSSKEFDEQLLLGQIAIVALRAAGADPEDKTNITGSANVRQALTSGEVDLYWEYTGTAWVTYLKNTKPVPDAQAQYDAVKQGDAVNEIVWWARSPANDTYAIAVNEDALKKYGTKTLSDYAALAKRDPAAASTCIGPEFKSRDDGFPGLQKAYDFTLPDAQIHLLNDAVIYPTAGKGGTCNFGEVATTDGRVPAQKLTPLEDDRKFFPIYNPAITIRAAVARQHPQLEQVFDSIAAKLDTKVLSGLNKKVSVEGVKPAAVATEWMKSEGFIS</sequence>
<reference evidence="3 4" key="1">
    <citation type="submission" date="2015-07" db="EMBL/GenBank/DDBJ databases">
        <title>Genome sequencing of Kibdelosporangium phytohabitans.</title>
        <authorList>
            <person name="Qin S."/>
            <person name="Xing K."/>
        </authorList>
    </citation>
    <scope>NUCLEOTIDE SEQUENCE [LARGE SCALE GENOMIC DNA]</scope>
    <source>
        <strain evidence="3 4">KLBMP1111</strain>
    </source>
</reference>
<dbReference type="EMBL" id="CP012752">
    <property type="protein sequence ID" value="ALG12126.1"/>
    <property type="molecule type" value="Genomic_DNA"/>
</dbReference>
<dbReference type="Gene3D" id="3.40.190.10">
    <property type="entry name" value="Periplasmic binding protein-like II"/>
    <property type="match status" value="1"/>
</dbReference>
<accession>A0A0N9I179</accession>
<dbReference type="STRING" id="860235.AOZ06_39380"/>
<keyword evidence="1" id="KW-0732">Signal</keyword>
<feature type="domain" description="ABC-type glycine betaine transport system substrate-binding" evidence="2">
    <location>
        <begin position="50"/>
        <end position="318"/>
    </location>
</feature>
<protein>
    <submittedName>
        <fullName evidence="3">Glycine/betaine ABC transporter substrate-binding protein</fullName>
    </submittedName>
</protein>
<dbReference type="Pfam" id="PF04069">
    <property type="entry name" value="OpuAC"/>
    <property type="match status" value="1"/>
</dbReference>
<evidence type="ECO:0000313" key="3">
    <source>
        <dbReference type="EMBL" id="ALG12126.1"/>
    </source>
</evidence>
<dbReference type="OrthoDB" id="9781705at2"/>
<dbReference type="GO" id="GO:0043190">
    <property type="term" value="C:ATP-binding cassette (ABC) transporter complex"/>
    <property type="evidence" value="ECO:0007669"/>
    <property type="project" value="InterPro"/>
</dbReference>
<dbReference type="Proteomes" id="UP000063699">
    <property type="component" value="Chromosome"/>
</dbReference>
<dbReference type="GO" id="GO:0022857">
    <property type="term" value="F:transmembrane transporter activity"/>
    <property type="evidence" value="ECO:0007669"/>
    <property type="project" value="InterPro"/>
</dbReference>
<dbReference type="SUPFAM" id="SSF53850">
    <property type="entry name" value="Periplasmic binding protein-like II"/>
    <property type="match status" value="1"/>
</dbReference>
<dbReference type="KEGG" id="kphy:AOZ06_39380"/>
<organism evidence="3 4">
    <name type="scientific">Kibdelosporangium phytohabitans</name>
    <dbReference type="NCBI Taxonomy" id="860235"/>
    <lineage>
        <taxon>Bacteria</taxon>
        <taxon>Bacillati</taxon>
        <taxon>Actinomycetota</taxon>
        <taxon>Actinomycetes</taxon>
        <taxon>Pseudonocardiales</taxon>
        <taxon>Pseudonocardiaceae</taxon>
        <taxon>Kibdelosporangium</taxon>
    </lineage>
</organism>
<dbReference type="InterPro" id="IPR007210">
    <property type="entry name" value="ABC_Gly_betaine_transp_sub-bd"/>
</dbReference>
<dbReference type="Gene3D" id="3.40.190.120">
    <property type="entry name" value="Osmoprotection protein (prox), domain 2"/>
    <property type="match status" value="1"/>
</dbReference>
<evidence type="ECO:0000259" key="2">
    <source>
        <dbReference type="Pfam" id="PF04069"/>
    </source>
</evidence>
<dbReference type="AlphaFoldDB" id="A0A0N9I179"/>
<feature type="signal peptide" evidence="1">
    <location>
        <begin position="1"/>
        <end position="23"/>
    </location>
</feature>
<evidence type="ECO:0000256" key="1">
    <source>
        <dbReference type="SAM" id="SignalP"/>
    </source>
</evidence>
<dbReference type="RefSeq" id="WP_054294022.1">
    <property type="nucleotide sequence ID" value="NZ_CP012752.1"/>
</dbReference>
<feature type="chain" id="PRO_5006035722" evidence="1">
    <location>
        <begin position="24"/>
        <end position="324"/>
    </location>
</feature>
<evidence type="ECO:0000313" key="4">
    <source>
        <dbReference type="Proteomes" id="UP000063699"/>
    </source>
</evidence>
<gene>
    <name evidence="3" type="ORF">AOZ06_39380</name>
</gene>
<keyword evidence="4" id="KW-1185">Reference proteome</keyword>